<protein>
    <submittedName>
        <fullName evidence="2">Uncharacterized protein</fullName>
    </submittedName>
</protein>
<feature type="region of interest" description="Disordered" evidence="1">
    <location>
        <begin position="1"/>
        <end position="30"/>
    </location>
</feature>
<gene>
    <name evidence="2" type="ORF">M378DRAFT_165112</name>
</gene>
<feature type="compositionally biased region" description="Polar residues" evidence="1">
    <location>
        <begin position="54"/>
        <end position="79"/>
    </location>
</feature>
<evidence type="ECO:0000313" key="2">
    <source>
        <dbReference type="EMBL" id="KIL63013.1"/>
    </source>
</evidence>
<feature type="non-terminal residue" evidence="2">
    <location>
        <position position="1"/>
    </location>
</feature>
<feature type="region of interest" description="Disordered" evidence="1">
    <location>
        <begin position="54"/>
        <end position="85"/>
    </location>
</feature>
<organism evidence="2 3">
    <name type="scientific">Amanita muscaria (strain Koide BX008)</name>
    <dbReference type="NCBI Taxonomy" id="946122"/>
    <lineage>
        <taxon>Eukaryota</taxon>
        <taxon>Fungi</taxon>
        <taxon>Dikarya</taxon>
        <taxon>Basidiomycota</taxon>
        <taxon>Agaricomycotina</taxon>
        <taxon>Agaricomycetes</taxon>
        <taxon>Agaricomycetidae</taxon>
        <taxon>Agaricales</taxon>
        <taxon>Pluteineae</taxon>
        <taxon>Amanitaceae</taxon>
        <taxon>Amanita</taxon>
    </lineage>
</organism>
<proteinExistence type="predicted"/>
<dbReference type="EMBL" id="KN818264">
    <property type="protein sequence ID" value="KIL63013.1"/>
    <property type="molecule type" value="Genomic_DNA"/>
</dbReference>
<accession>A0A0C2X2V2</accession>
<name>A0A0C2X2V2_AMAMK</name>
<keyword evidence="3" id="KW-1185">Reference proteome</keyword>
<sequence>ETKPFTGRAHTLYDSHAGQGKSNSSVAAPVQSEAPVTLGINLYADRHFGNLNFGNRSTNEGNIFKGTKTSSDANKTTPMTPGPGVGFANGDKDTLMFKVFDGNINVGHEQKNKGNTYEESKS</sequence>
<dbReference type="HOGENOM" id="CLU_2032028_0_0_1"/>
<dbReference type="InParanoid" id="A0A0C2X2V2"/>
<dbReference type="Proteomes" id="UP000054549">
    <property type="component" value="Unassembled WGS sequence"/>
</dbReference>
<evidence type="ECO:0000256" key="1">
    <source>
        <dbReference type="SAM" id="MobiDB-lite"/>
    </source>
</evidence>
<evidence type="ECO:0000313" key="3">
    <source>
        <dbReference type="Proteomes" id="UP000054549"/>
    </source>
</evidence>
<dbReference type="AlphaFoldDB" id="A0A0C2X2V2"/>
<reference evidence="2 3" key="1">
    <citation type="submission" date="2014-04" db="EMBL/GenBank/DDBJ databases">
        <title>Evolutionary Origins and Diversification of the Mycorrhizal Mutualists.</title>
        <authorList>
            <consortium name="DOE Joint Genome Institute"/>
            <consortium name="Mycorrhizal Genomics Consortium"/>
            <person name="Kohler A."/>
            <person name="Kuo A."/>
            <person name="Nagy L.G."/>
            <person name="Floudas D."/>
            <person name="Copeland A."/>
            <person name="Barry K.W."/>
            <person name="Cichocki N."/>
            <person name="Veneault-Fourrey C."/>
            <person name="LaButti K."/>
            <person name="Lindquist E.A."/>
            <person name="Lipzen A."/>
            <person name="Lundell T."/>
            <person name="Morin E."/>
            <person name="Murat C."/>
            <person name="Riley R."/>
            <person name="Ohm R."/>
            <person name="Sun H."/>
            <person name="Tunlid A."/>
            <person name="Henrissat B."/>
            <person name="Grigoriev I.V."/>
            <person name="Hibbett D.S."/>
            <person name="Martin F."/>
        </authorList>
    </citation>
    <scope>NUCLEOTIDE SEQUENCE [LARGE SCALE GENOMIC DNA]</scope>
    <source>
        <strain evidence="2 3">Koide BX008</strain>
    </source>
</reference>